<proteinExistence type="predicted"/>
<evidence type="ECO:0000259" key="4">
    <source>
        <dbReference type="PROSITE" id="PS50102"/>
    </source>
</evidence>
<accession>L8HE56</accession>
<keyword evidence="7" id="KW-1185">Reference proteome</keyword>
<dbReference type="VEuPathDB" id="AmoebaDB:ACA1_080570"/>
<gene>
    <name evidence="6" type="ORF">ACA1_080570</name>
</gene>
<dbReference type="InterPro" id="IPR012677">
    <property type="entry name" value="Nucleotide-bd_a/b_plait_sf"/>
</dbReference>
<dbReference type="InterPro" id="IPR035979">
    <property type="entry name" value="RBD_domain_sf"/>
</dbReference>
<feature type="compositionally biased region" description="Low complexity" evidence="3">
    <location>
        <begin position="548"/>
        <end position="562"/>
    </location>
</feature>
<dbReference type="Pfam" id="PF02136">
    <property type="entry name" value="NTF2"/>
    <property type="match status" value="1"/>
</dbReference>
<dbReference type="AlphaFoldDB" id="L8HE56"/>
<dbReference type="KEGG" id="acan:ACA1_080570"/>
<evidence type="ECO:0000256" key="2">
    <source>
        <dbReference type="PROSITE-ProRule" id="PRU00176"/>
    </source>
</evidence>
<feature type="compositionally biased region" description="Gly residues" evidence="3">
    <location>
        <begin position="464"/>
        <end position="479"/>
    </location>
</feature>
<dbReference type="CDD" id="cd00780">
    <property type="entry name" value="NTF2"/>
    <property type="match status" value="1"/>
</dbReference>
<evidence type="ECO:0000256" key="1">
    <source>
        <dbReference type="ARBA" id="ARBA00022884"/>
    </source>
</evidence>
<protein>
    <submittedName>
        <fullName evidence="6">Nuclear transport factor 2 (Ntf2) domain containing protein</fullName>
    </submittedName>
</protein>
<dbReference type="GO" id="GO:0005829">
    <property type="term" value="C:cytosol"/>
    <property type="evidence" value="ECO:0007669"/>
    <property type="project" value="TreeGrafter"/>
</dbReference>
<feature type="compositionally biased region" description="Basic and acidic residues" evidence="3">
    <location>
        <begin position="194"/>
        <end position="205"/>
    </location>
</feature>
<organism evidence="6 7">
    <name type="scientific">Acanthamoeba castellanii (strain ATCC 30010 / Neff)</name>
    <dbReference type="NCBI Taxonomy" id="1257118"/>
    <lineage>
        <taxon>Eukaryota</taxon>
        <taxon>Amoebozoa</taxon>
        <taxon>Discosea</taxon>
        <taxon>Longamoebia</taxon>
        <taxon>Centramoebida</taxon>
        <taxon>Acanthamoebidae</taxon>
        <taxon>Acanthamoeba</taxon>
    </lineage>
</organism>
<dbReference type="InterPro" id="IPR000504">
    <property type="entry name" value="RRM_dom"/>
</dbReference>
<dbReference type="Gene3D" id="3.10.450.50">
    <property type="match status" value="1"/>
</dbReference>
<feature type="compositionally biased region" description="Low complexity" evidence="3">
    <location>
        <begin position="206"/>
        <end position="216"/>
    </location>
</feature>
<evidence type="ECO:0000313" key="7">
    <source>
        <dbReference type="Proteomes" id="UP000011083"/>
    </source>
</evidence>
<feature type="compositionally biased region" description="Basic and acidic residues" evidence="3">
    <location>
        <begin position="156"/>
        <end position="168"/>
    </location>
</feature>
<feature type="compositionally biased region" description="Low complexity" evidence="3">
    <location>
        <begin position="223"/>
        <end position="270"/>
    </location>
</feature>
<dbReference type="SUPFAM" id="SSF54928">
    <property type="entry name" value="RNA-binding domain, RBD"/>
    <property type="match status" value="1"/>
</dbReference>
<dbReference type="EMBL" id="KB007874">
    <property type="protein sequence ID" value="ELR22661.1"/>
    <property type="molecule type" value="Genomic_DNA"/>
</dbReference>
<feature type="domain" description="RRM" evidence="4">
    <location>
        <begin position="387"/>
        <end position="461"/>
    </location>
</feature>
<keyword evidence="1 2" id="KW-0694">RNA-binding</keyword>
<feature type="compositionally biased region" description="Low complexity" evidence="3">
    <location>
        <begin position="526"/>
        <end position="537"/>
    </location>
</feature>
<dbReference type="Gene3D" id="3.30.70.330">
    <property type="match status" value="1"/>
</dbReference>
<name>L8HE56_ACACF</name>
<feature type="compositionally biased region" description="Low complexity" evidence="3">
    <location>
        <begin position="330"/>
        <end position="347"/>
    </location>
</feature>
<dbReference type="PANTHER" id="PTHR10693">
    <property type="entry name" value="RAS GTPASE-ACTIVATING PROTEIN-BINDING PROTEIN"/>
    <property type="match status" value="1"/>
</dbReference>
<dbReference type="SMART" id="SM00360">
    <property type="entry name" value="RRM"/>
    <property type="match status" value="1"/>
</dbReference>
<dbReference type="STRING" id="1257118.L8HE56"/>
<evidence type="ECO:0000256" key="3">
    <source>
        <dbReference type="SAM" id="MobiDB-lite"/>
    </source>
</evidence>
<feature type="compositionally biased region" description="Low complexity" evidence="3">
    <location>
        <begin position="366"/>
        <end position="377"/>
    </location>
</feature>
<sequence>MGESGHSPALVGKHFIMNYYTILHDEPQSLYKFYKDDSVYSFGTEGEPLSPESTVTGQSNINEKIASLGFKKSKVHLSVMDAQPTLGGGVLLMVKGTITNETGNAPSPRKFVQTFLLAQQPTGYYVRNDILRYLAEESAKTTSAVHTQTEAAPVVEKPKEAAETKPAEPEQPAATSVAAQQSTPATPVPEAAQEETKPQEPEQPKEAAAPAPAAVEAEPKETPTPVAAVTPAPAAAAKETPVPVAAVTPAAAAPSAAGKASPAAKPARAPQAGRGKGKDDKARTPASPAAAATETAAAAAPAAKAEPAPVDNSWAALAARKKDVPVTPLAAQPRAAPKVVKKAAPAAGDESSATGAATPAKEGETAAPAAEQSPAAPADKKVVSDPNSIYVSNLPFAAKQTQVTDAFKGFGKIVSVSMQNDKGYAFIEYDTVEAAHSAIKLATENPISMDGRVLRVEERKTKRGGSGVGGRKVPGGGRPTGSDRGDRVPRGPRPEGKDRAAGSPRPNGSDRRDRAPRSDKRAPGTGSPAVGRPAAGGPSSGGPPRRPAPAAATAASAPAAGGAAAGKK</sequence>
<feature type="region of interest" description="Disordered" evidence="3">
    <location>
        <begin position="457"/>
        <end position="568"/>
    </location>
</feature>
<dbReference type="InterPro" id="IPR039539">
    <property type="entry name" value="Ras_GTPase_bind_prot"/>
</dbReference>
<dbReference type="GeneID" id="14923604"/>
<feature type="compositionally biased region" description="Basic and acidic residues" evidence="3">
    <location>
        <begin position="508"/>
        <end position="522"/>
    </location>
</feature>
<feature type="domain" description="NTF2" evidence="5">
    <location>
        <begin position="11"/>
        <end position="133"/>
    </location>
</feature>
<reference evidence="6 7" key="1">
    <citation type="journal article" date="2013" name="Genome Biol.">
        <title>Genome of Acanthamoeba castellanii highlights extensive lateral gene transfer and early evolution of tyrosine kinase signaling.</title>
        <authorList>
            <person name="Clarke M."/>
            <person name="Lohan A.J."/>
            <person name="Liu B."/>
            <person name="Lagkouvardos I."/>
            <person name="Roy S."/>
            <person name="Zafar N."/>
            <person name="Bertelli C."/>
            <person name="Schilde C."/>
            <person name="Kianianmomeni A."/>
            <person name="Burglin T.R."/>
            <person name="Frech C."/>
            <person name="Turcotte B."/>
            <person name="Kopec K.O."/>
            <person name="Synnott J.M."/>
            <person name="Choo C."/>
            <person name="Paponov I."/>
            <person name="Finkler A."/>
            <person name="Soon Heng Tan C."/>
            <person name="Hutchins A.P."/>
            <person name="Weinmeier T."/>
            <person name="Rattei T."/>
            <person name="Chu J.S."/>
            <person name="Gimenez G."/>
            <person name="Irimia M."/>
            <person name="Rigden D.J."/>
            <person name="Fitzpatrick D.A."/>
            <person name="Lorenzo-Morales J."/>
            <person name="Bateman A."/>
            <person name="Chiu C.H."/>
            <person name="Tang P."/>
            <person name="Hegemann P."/>
            <person name="Fromm H."/>
            <person name="Raoult D."/>
            <person name="Greub G."/>
            <person name="Miranda-Saavedra D."/>
            <person name="Chen N."/>
            <person name="Nash P."/>
            <person name="Ginger M.L."/>
            <person name="Horn M."/>
            <person name="Schaap P."/>
            <person name="Caler L."/>
            <person name="Loftus B."/>
        </authorList>
    </citation>
    <scope>NUCLEOTIDE SEQUENCE [LARGE SCALE GENOMIC DNA]</scope>
    <source>
        <strain evidence="6 7">Neff</strain>
    </source>
</reference>
<dbReference type="CDD" id="cd00590">
    <property type="entry name" value="RRM_SF"/>
    <property type="match status" value="1"/>
</dbReference>
<feature type="region of interest" description="Disordered" evidence="3">
    <location>
        <begin position="328"/>
        <end position="383"/>
    </location>
</feature>
<dbReference type="PROSITE" id="PS50177">
    <property type="entry name" value="NTF2_DOMAIN"/>
    <property type="match status" value="1"/>
</dbReference>
<dbReference type="GO" id="GO:0003729">
    <property type="term" value="F:mRNA binding"/>
    <property type="evidence" value="ECO:0007669"/>
    <property type="project" value="TreeGrafter"/>
</dbReference>
<dbReference type="PROSITE" id="PS50102">
    <property type="entry name" value="RRM"/>
    <property type="match status" value="1"/>
</dbReference>
<evidence type="ECO:0000313" key="6">
    <source>
        <dbReference type="EMBL" id="ELR22661.1"/>
    </source>
</evidence>
<feature type="region of interest" description="Disordered" evidence="3">
    <location>
        <begin position="143"/>
        <end position="316"/>
    </location>
</feature>
<feature type="compositionally biased region" description="Basic and acidic residues" evidence="3">
    <location>
        <begin position="481"/>
        <end position="500"/>
    </location>
</feature>
<dbReference type="OrthoDB" id="6507044at2759"/>
<dbReference type="PANTHER" id="PTHR10693:SF20">
    <property type="entry name" value="AT27578P"/>
    <property type="match status" value="1"/>
</dbReference>
<evidence type="ECO:0000259" key="5">
    <source>
        <dbReference type="PROSITE" id="PS50177"/>
    </source>
</evidence>
<dbReference type="InterPro" id="IPR032710">
    <property type="entry name" value="NTF2-like_dom_sf"/>
</dbReference>
<dbReference type="GO" id="GO:1990904">
    <property type="term" value="C:ribonucleoprotein complex"/>
    <property type="evidence" value="ECO:0007669"/>
    <property type="project" value="TreeGrafter"/>
</dbReference>
<dbReference type="InterPro" id="IPR002075">
    <property type="entry name" value="NTF2_dom"/>
</dbReference>
<dbReference type="InterPro" id="IPR018222">
    <property type="entry name" value="Nuclear_transport_factor_2_euk"/>
</dbReference>
<dbReference type="RefSeq" id="XP_004351077.1">
    <property type="nucleotide sequence ID" value="XM_004351025.1"/>
</dbReference>
<dbReference type="OMA" id="RPRGNAY"/>
<dbReference type="Proteomes" id="UP000011083">
    <property type="component" value="Unassembled WGS sequence"/>
</dbReference>
<dbReference type="Pfam" id="PF00076">
    <property type="entry name" value="RRM_1"/>
    <property type="match status" value="1"/>
</dbReference>
<feature type="compositionally biased region" description="Low complexity" evidence="3">
    <location>
        <begin position="284"/>
        <end position="309"/>
    </location>
</feature>
<dbReference type="SUPFAM" id="SSF54427">
    <property type="entry name" value="NTF2-like"/>
    <property type="match status" value="1"/>
</dbReference>